<feature type="domain" description="Treble clef zinc finger" evidence="1">
    <location>
        <begin position="29"/>
        <end position="63"/>
    </location>
</feature>
<evidence type="ECO:0000313" key="2">
    <source>
        <dbReference type="EMBL" id="AFB83993.1"/>
    </source>
</evidence>
<dbReference type="KEGG" id="vg:14013402"/>
<dbReference type="Pfam" id="PF14311">
    <property type="entry name" value="DUF4379"/>
    <property type="match status" value="2"/>
</dbReference>
<evidence type="ECO:0000259" key="1">
    <source>
        <dbReference type="Pfam" id="PF14311"/>
    </source>
</evidence>
<gene>
    <name evidence="2" type="ORF">pVp-1_0136</name>
</gene>
<evidence type="ECO:0000313" key="3">
    <source>
        <dbReference type="Proteomes" id="UP000007520"/>
    </source>
</evidence>
<reference evidence="2 3" key="1">
    <citation type="journal article" date="2012" name="J. Virol.">
        <title>Complete Genome Sequence of a Novel Marine Siphovirus, pVp-1, Infecting Vibrio parahaemolyticus.</title>
        <authorList>
            <person name="Kim J.H."/>
            <person name="Jun J.W."/>
            <person name="Choresca C.H."/>
            <person name="Shin S.P."/>
            <person name="Han J.E."/>
            <person name="Park S.C."/>
        </authorList>
    </citation>
    <scope>NUCLEOTIDE SEQUENCE [LARGE SCALE GENOMIC DNA]</scope>
</reference>
<accession>H6WXM7</accession>
<dbReference type="RefSeq" id="YP_007007959.1">
    <property type="nucleotide sequence ID" value="NC_019529.1"/>
</dbReference>
<dbReference type="Proteomes" id="UP000007520">
    <property type="component" value="Segment"/>
</dbReference>
<organism evidence="2 3">
    <name type="scientific">Vibrio phage pVp-1</name>
    <dbReference type="NCBI Taxonomy" id="1150989"/>
    <lineage>
        <taxon>Viruses</taxon>
        <taxon>Duplodnaviria</taxon>
        <taxon>Heunggongvirae</taxon>
        <taxon>Uroviricota</taxon>
        <taxon>Caudoviricetes</taxon>
        <taxon>Demerecviridae</taxon>
        <taxon>Ermolyevavirinae</taxon>
        <taxon>Vipunavirus</taxon>
        <taxon>Vipunavirus pVp1</taxon>
    </lineage>
</organism>
<protein>
    <recommendedName>
        <fullName evidence="1">Treble clef zinc finger domain-containing protein</fullName>
    </recommendedName>
</protein>
<name>H6WXM7_9CAUD</name>
<feature type="domain" description="Treble clef zinc finger" evidence="1">
    <location>
        <begin position="89"/>
        <end position="125"/>
    </location>
</feature>
<keyword evidence="3" id="KW-1185">Reference proteome</keyword>
<dbReference type="EMBL" id="JQ340389">
    <property type="protein sequence ID" value="AFB83993.1"/>
    <property type="molecule type" value="Genomic_DNA"/>
</dbReference>
<dbReference type="GeneID" id="14013402"/>
<dbReference type="OrthoDB" id="24132at10239"/>
<proteinExistence type="predicted"/>
<sequence>MGRKLTTEEANKRILEIHGETIMLAEPYKGSNKQHTFKCNKKHTWKTTPDNIFRGTKCPHCSSRKRTQEEAESDILEVHGNIKLISTYVNRHSKHLFHCDICSHEWEAEYGQVVRGSGCPVCAGKIFNTVYMWRVPSTNIYKIGVSTTQLVKSRIKRVASGQNITEPEIILIRNTEAAKEIESSILYNYVEFRHKLDGDGGTEFLLLDENMAQEVKSLIQVL</sequence>
<dbReference type="InterPro" id="IPR025487">
    <property type="entry name" value="DUF4379"/>
</dbReference>